<gene>
    <name evidence="1" type="ORF">Y1Q_0014701</name>
</gene>
<dbReference type="EMBL" id="AKHW03000629">
    <property type="protein sequence ID" value="KYO45255.1"/>
    <property type="molecule type" value="Genomic_DNA"/>
</dbReference>
<evidence type="ECO:0000313" key="2">
    <source>
        <dbReference type="Proteomes" id="UP000050525"/>
    </source>
</evidence>
<reference evidence="1 2" key="1">
    <citation type="journal article" date="2012" name="Genome Biol.">
        <title>Sequencing three crocodilian genomes to illuminate the evolution of archosaurs and amniotes.</title>
        <authorList>
            <person name="St John J.A."/>
            <person name="Braun E.L."/>
            <person name="Isberg S.R."/>
            <person name="Miles L.G."/>
            <person name="Chong A.Y."/>
            <person name="Gongora J."/>
            <person name="Dalzell P."/>
            <person name="Moran C."/>
            <person name="Bed'hom B."/>
            <person name="Abzhanov A."/>
            <person name="Burgess S.C."/>
            <person name="Cooksey A.M."/>
            <person name="Castoe T.A."/>
            <person name="Crawford N.G."/>
            <person name="Densmore L.D."/>
            <person name="Drew J.C."/>
            <person name="Edwards S.V."/>
            <person name="Faircloth B.C."/>
            <person name="Fujita M.K."/>
            <person name="Greenwold M.J."/>
            <person name="Hoffmann F.G."/>
            <person name="Howard J.M."/>
            <person name="Iguchi T."/>
            <person name="Janes D.E."/>
            <person name="Khan S.Y."/>
            <person name="Kohno S."/>
            <person name="de Koning A.J."/>
            <person name="Lance S.L."/>
            <person name="McCarthy F.M."/>
            <person name="McCormack J.E."/>
            <person name="Merchant M.E."/>
            <person name="Peterson D.G."/>
            <person name="Pollock D.D."/>
            <person name="Pourmand N."/>
            <person name="Raney B.J."/>
            <person name="Roessler K.A."/>
            <person name="Sanford J.R."/>
            <person name="Sawyer R.H."/>
            <person name="Schmidt C.J."/>
            <person name="Triplett E.W."/>
            <person name="Tuberville T.D."/>
            <person name="Venegas-Anaya M."/>
            <person name="Howard J.T."/>
            <person name="Jarvis E.D."/>
            <person name="Guillette L.J.Jr."/>
            <person name="Glenn T.C."/>
            <person name="Green R.E."/>
            <person name="Ray D.A."/>
        </authorList>
    </citation>
    <scope>NUCLEOTIDE SEQUENCE [LARGE SCALE GENOMIC DNA]</scope>
    <source>
        <strain evidence="1">KSC_2009_1</strain>
    </source>
</reference>
<keyword evidence="2" id="KW-1185">Reference proteome</keyword>
<organism evidence="1 2">
    <name type="scientific">Alligator mississippiensis</name>
    <name type="common">American alligator</name>
    <dbReference type="NCBI Taxonomy" id="8496"/>
    <lineage>
        <taxon>Eukaryota</taxon>
        <taxon>Metazoa</taxon>
        <taxon>Chordata</taxon>
        <taxon>Craniata</taxon>
        <taxon>Vertebrata</taxon>
        <taxon>Euteleostomi</taxon>
        <taxon>Archelosauria</taxon>
        <taxon>Archosauria</taxon>
        <taxon>Crocodylia</taxon>
        <taxon>Alligatoridae</taxon>
        <taxon>Alligatorinae</taxon>
        <taxon>Alligator</taxon>
    </lineage>
</organism>
<dbReference type="AlphaFoldDB" id="A0A151P936"/>
<comment type="caution">
    <text evidence="1">The sequence shown here is derived from an EMBL/GenBank/DDBJ whole genome shotgun (WGS) entry which is preliminary data.</text>
</comment>
<protein>
    <submittedName>
        <fullName evidence="1">Uncharacterized protein</fullName>
    </submittedName>
</protein>
<name>A0A151P936_ALLMI</name>
<dbReference type="Proteomes" id="UP000050525">
    <property type="component" value="Unassembled WGS sequence"/>
</dbReference>
<proteinExistence type="predicted"/>
<accession>A0A151P936</accession>
<evidence type="ECO:0000313" key="1">
    <source>
        <dbReference type="EMBL" id="KYO45255.1"/>
    </source>
</evidence>
<sequence>MGWDISFCSPWRERDCTWPGTAKPLLSDKGTGFLKALLMLECSVPTSPSVQLLVLRGFGREPDLCTMFE</sequence>